<comment type="caution">
    <text evidence="1">The sequence shown here is derived from an EMBL/GenBank/DDBJ whole genome shotgun (WGS) entry which is preliminary data.</text>
</comment>
<gene>
    <name evidence="1" type="ORF">CGSHi3655_00280</name>
</gene>
<sequence>MVADVAWWFGWNVSEIEQMTLDELSTWLEQANRQIKAGYSKSKATL</sequence>
<reference evidence="1 2" key="1">
    <citation type="journal article" date="2007" name="Genome Biol.">
        <title>Characterization and modeling of the Haemophilus influenzae core and supragenomes based on the complete genomic sequences of Rd and 12 clinical nontypeable strains.</title>
        <authorList>
            <person name="Hogg J.S."/>
            <person name="Hu F.Z."/>
            <person name="Janto B."/>
            <person name="Boissy R."/>
            <person name="Hayes J."/>
            <person name="Keefe R."/>
            <person name="Post J.C."/>
            <person name="Ehrlich G.D."/>
        </authorList>
    </citation>
    <scope>NUCLEOTIDE SEQUENCE [LARGE SCALE GENOMIC DNA]</scope>
    <source>
        <strain evidence="2">NTHi 3655</strain>
    </source>
</reference>
<evidence type="ECO:0000313" key="1">
    <source>
        <dbReference type="EMBL" id="EDJ92011.1"/>
    </source>
</evidence>
<dbReference type="AlphaFoldDB" id="A0A0H3PBS4"/>
<accession>A0A0H3PBS4</accession>
<proteinExistence type="predicted"/>
<evidence type="ECO:0000313" key="2">
    <source>
        <dbReference type="Proteomes" id="UP000003185"/>
    </source>
</evidence>
<organism evidence="1 2">
    <name type="scientific">Haemophilus influenzae (strain NTHi 3655)</name>
    <dbReference type="NCBI Taxonomy" id="375177"/>
    <lineage>
        <taxon>Bacteria</taxon>
        <taxon>Pseudomonadati</taxon>
        <taxon>Pseudomonadota</taxon>
        <taxon>Gammaproteobacteria</taxon>
        <taxon>Pasteurellales</taxon>
        <taxon>Pasteurellaceae</taxon>
        <taxon>Haemophilus</taxon>
    </lineage>
</organism>
<name>A0A0H3PBS4_HAEI3</name>
<dbReference type="EMBL" id="AAZF01000017">
    <property type="protein sequence ID" value="EDJ92011.1"/>
    <property type="molecule type" value="Genomic_DNA"/>
</dbReference>
<dbReference type="Proteomes" id="UP000003185">
    <property type="component" value="Unassembled WGS sequence"/>
</dbReference>
<dbReference type="Pfam" id="PF06528">
    <property type="entry name" value="Phage_P2_GpE"/>
    <property type="match status" value="1"/>
</dbReference>
<protein>
    <recommendedName>
        <fullName evidence="3">GpE family phage tail protein</fullName>
    </recommendedName>
</protein>
<dbReference type="InterPro" id="IPR009493">
    <property type="entry name" value="P2_GpE"/>
</dbReference>
<evidence type="ECO:0008006" key="3">
    <source>
        <dbReference type="Google" id="ProtNLM"/>
    </source>
</evidence>
<dbReference type="RefSeq" id="WP_005658873.1">
    <property type="nucleotide sequence ID" value="NZ_AAZF01000017.1"/>
</dbReference>